<sequence>MNLKNSRIETCGLRKPGFLHRINVIHKFVPTSDDAAPVSRARSQIHLIFRSVDPRMIKSYQTSVTAYLKQPASVTSAIGADELASLAENRAPSRVRQKKNIPLVKHALLLETVKNYSFWPRSLIEARQAESQNNSF</sequence>
<organism evidence="1 2">
    <name type="scientific">Eumeta variegata</name>
    <name type="common">Bagworm moth</name>
    <name type="synonym">Eumeta japonica</name>
    <dbReference type="NCBI Taxonomy" id="151549"/>
    <lineage>
        <taxon>Eukaryota</taxon>
        <taxon>Metazoa</taxon>
        <taxon>Ecdysozoa</taxon>
        <taxon>Arthropoda</taxon>
        <taxon>Hexapoda</taxon>
        <taxon>Insecta</taxon>
        <taxon>Pterygota</taxon>
        <taxon>Neoptera</taxon>
        <taxon>Endopterygota</taxon>
        <taxon>Lepidoptera</taxon>
        <taxon>Glossata</taxon>
        <taxon>Ditrysia</taxon>
        <taxon>Tineoidea</taxon>
        <taxon>Psychidae</taxon>
        <taxon>Oiketicinae</taxon>
        <taxon>Eumeta</taxon>
    </lineage>
</organism>
<comment type="caution">
    <text evidence="1">The sequence shown here is derived from an EMBL/GenBank/DDBJ whole genome shotgun (WGS) entry which is preliminary data.</text>
</comment>
<evidence type="ECO:0000313" key="2">
    <source>
        <dbReference type="Proteomes" id="UP000299102"/>
    </source>
</evidence>
<proteinExistence type="predicted"/>
<protein>
    <submittedName>
        <fullName evidence="1">Uncharacterized protein</fullName>
    </submittedName>
</protein>
<dbReference type="Proteomes" id="UP000299102">
    <property type="component" value="Unassembled WGS sequence"/>
</dbReference>
<accession>A0A4C1VAX6</accession>
<reference evidence="1 2" key="1">
    <citation type="journal article" date="2019" name="Commun. Biol.">
        <title>The bagworm genome reveals a unique fibroin gene that provides high tensile strength.</title>
        <authorList>
            <person name="Kono N."/>
            <person name="Nakamura H."/>
            <person name="Ohtoshi R."/>
            <person name="Tomita M."/>
            <person name="Numata K."/>
            <person name="Arakawa K."/>
        </authorList>
    </citation>
    <scope>NUCLEOTIDE SEQUENCE [LARGE SCALE GENOMIC DNA]</scope>
</reference>
<keyword evidence="2" id="KW-1185">Reference proteome</keyword>
<dbReference type="EMBL" id="BGZK01000307">
    <property type="protein sequence ID" value="GBP35670.1"/>
    <property type="molecule type" value="Genomic_DNA"/>
</dbReference>
<name>A0A4C1VAX6_EUMVA</name>
<dbReference type="AlphaFoldDB" id="A0A4C1VAX6"/>
<gene>
    <name evidence="1" type="ORF">EVAR_74995_1</name>
</gene>
<evidence type="ECO:0000313" key="1">
    <source>
        <dbReference type="EMBL" id="GBP35670.1"/>
    </source>
</evidence>